<dbReference type="EMBL" id="QJKJ01013545">
    <property type="protein sequence ID" value="RDX66205.1"/>
    <property type="molecule type" value="Genomic_DNA"/>
</dbReference>
<gene>
    <name evidence="1" type="ORF">CR513_55046</name>
</gene>
<reference evidence="1" key="1">
    <citation type="submission" date="2018-05" db="EMBL/GenBank/DDBJ databases">
        <title>Draft genome of Mucuna pruriens seed.</title>
        <authorList>
            <person name="Nnadi N.E."/>
            <person name="Vos R."/>
            <person name="Hasami M.H."/>
            <person name="Devisetty U.K."/>
            <person name="Aguiy J.C."/>
        </authorList>
    </citation>
    <scope>NUCLEOTIDE SEQUENCE [LARGE SCALE GENOMIC DNA]</scope>
    <source>
        <strain evidence="1">JCA_2017</strain>
    </source>
</reference>
<proteinExistence type="predicted"/>
<evidence type="ECO:0000313" key="1">
    <source>
        <dbReference type="EMBL" id="RDX66205.1"/>
    </source>
</evidence>
<comment type="caution">
    <text evidence="1">The sequence shown here is derived from an EMBL/GenBank/DDBJ whole genome shotgun (WGS) entry which is preliminary data.</text>
</comment>
<dbReference type="AlphaFoldDB" id="A0A371EJG8"/>
<keyword evidence="2" id="KW-1185">Reference proteome</keyword>
<organism evidence="1 2">
    <name type="scientific">Mucuna pruriens</name>
    <name type="common">Velvet bean</name>
    <name type="synonym">Dolichos pruriens</name>
    <dbReference type="NCBI Taxonomy" id="157652"/>
    <lineage>
        <taxon>Eukaryota</taxon>
        <taxon>Viridiplantae</taxon>
        <taxon>Streptophyta</taxon>
        <taxon>Embryophyta</taxon>
        <taxon>Tracheophyta</taxon>
        <taxon>Spermatophyta</taxon>
        <taxon>Magnoliopsida</taxon>
        <taxon>eudicotyledons</taxon>
        <taxon>Gunneridae</taxon>
        <taxon>Pentapetalae</taxon>
        <taxon>rosids</taxon>
        <taxon>fabids</taxon>
        <taxon>Fabales</taxon>
        <taxon>Fabaceae</taxon>
        <taxon>Papilionoideae</taxon>
        <taxon>50 kb inversion clade</taxon>
        <taxon>NPAAA clade</taxon>
        <taxon>indigoferoid/millettioid clade</taxon>
        <taxon>Phaseoleae</taxon>
        <taxon>Mucuna</taxon>
    </lineage>
</organism>
<evidence type="ECO:0000313" key="2">
    <source>
        <dbReference type="Proteomes" id="UP000257109"/>
    </source>
</evidence>
<dbReference type="Proteomes" id="UP000257109">
    <property type="component" value="Unassembled WGS sequence"/>
</dbReference>
<feature type="non-terminal residue" evidence="1">
    <location>
        <position position="1"/>
    </location>
</feature>
<protein>
    <recommendedName>
        <fullName evidence="3">Copia protein</fullName>
    </recommendedName>
</protein>
<sequence>MVRSIISHSSLLESLWEEGLKIIVYILNRVPTKAINKTCYELLTGKNPTVAWLYRPHERKLDSRIFYDPIPRSFFEMGNARILEEVEFEKEENIRNVVFKEKIVNDIDYDEVLPQTLIKQPQQPQEVSLRISIKEKRHAIPNYCIVFLQEHEDDIGLTENDPINFCQAMQSSNSQKWVYP</sequence>
<accession>A0A371EJG8</accession>
<evidence type="ECO:0008006" key="3">
    <source>
        <dbReference type="Google" id="ProtNLM"/>
    </source>
</evidence>
<name>A0A371EJG8_MUCPR</name>